<dbReference type="GO" id="GO:0016787">
    <property type="term" value="F:hydrolase activity"/>
    <property type="evidence" value="ECO:0007669"/>
    <property type="project" value="UniProtKB-KW"/>
</dbReference>
<evidence type="ECO:0000256" key="6">
    <source>
        <dbReference type="ARBA" id="ARBA00024397"/>
    </source>
</evidence>
<dbReference type="Gene3D" id="3.40.50.300">
    <property type="entry name" value="P-loop containing nucleotide triphosphate hydrolases"/>
    <property type="match status" value="2"/>
</dbReference>
<keyword evidence="3 11" id="KW-0378">Hydrolase</keyword>
<gene>
    <name evidence="16" type="ORF">BB560_003780</name>
</gene>
<dbReference type="InterPro" id="IPR001650">
    <property type="entry name" value="Helicase_C-like"/>
</dbReference>
<feature type="compositionally biased region" description="Polar residues" evidence="12">
    <location>
        <begin position="113"/>
        <end position="143"/>
    </location>
</feature>
<dbReference type="GO" id="GO:0005524">
    <property type="term" value="F:ATP binding"/>
    <property type="evidence" value="ECO:0007669"/>
    <property type="project" value="UniProtKB-KW"/>
</dbReference>
<feature type="region of interest" description="Disordered" evidence="12">
    <location>
        <begin position="612"/>
        <end position="687"/>
    </location>
</feature>
<feature type="domain" description="Helicase C-terminal" evidence="14">
    <location>
        <begin position="440"/>
        <end position="601"/>
    </location>
</feature>
<keyword evidence="5 11" id="KW-0067">ATP-binding</keyword>
<dbReference type="InterPro" id="IPR027417">
    <property type="entry name" value="P-loop_NTPase"/>
</dbReference>
<dbReference type="Proteomes" id="UP000245609">
    <property type="component" value="Unassembled WGS sequence"/>
</dbReference>
<evidence type="ECO:0000256" key="5">
    <source>
        <dbReference type="ARBA" id="ARBA00022840"/>
    </source>
</evidence>
<dbReference type="AlphaFoldDB" id="A0A2T9ZB55"/>
<feature type="short sequence motif" description="Q motif" evidence="10">
    <location>
        <begin position="205"/>
        <end position="233"/>
    </location>
</feature>
<dbReference type="InterPro" id="IPR014014">
    <property type="entry name" value="RNA_helicase_DEAD_Q_motif"/>
</dbReference>
<evidence type="ECO:0000256" key="10">
    <source>
        <dbReference type="PROSITE-ProRule" id="PRU00552"/>
    </source>
</evidence>
<dbReference type="SMART" id="SM00490">
    <property type="entry name" value="HELICc"/>
    <property type="match status" value="1"/>
</dbReference>
<evidence type="ECO:0000256" key="1">
    <source>
        <dbReference type="ARBA" id="ARBA00012552"/>
    </source>
</evidence>
<evidence type="ECO:0000256" key="11">
    <source>
        <dbReference type="RuleBase" id="RU000492"/>
    </source>
</evidence>
<dbReference type="CDD" id="cd18787">
    <property type="entry name" value="SF2_C_DEAD"/>
    <property type="match status" value="1"/>
</dbReference>
<evidence type="ECO:0000256" key="12">
    <source>
        <dbReference type="SAM" id="MobiDB-lite"/>
    </source>
</evidence>
<dbReference type="EMBL" id="MBFS01000802">
    <property type="protein sequence ID" value="PVV01790.1"/>
    <property type="molecule type" value="Genomic_DNA"/>
</dbReference>
<evidence type="ECO:0000256" key="8">
    <source>
        <dbReference type="ARBA" id="ARBA00025161"/>
    </source>
</evidence>
<feature type="domain" description="DEAD-box RNA helicase Q" evidence="15">
    <location>
        <begin position="205"/>
        <end position="233"/>
    </location>
</feature>
<dbReference type="Pfam" id="PF00271">
    <property type="entry name" value="Helicase_C"/>
    <property type="match status" value="1"/>
</dbReference>
<evidence type="ECO:0000256" key="3">
    <source>
        <dbReference type="ARBA" id="ARBA00022801"/>
    </source>
</evidence>
<keyword evidence="2 11" id="KW-0547">Nucleotide-binding</keyword>
<evidence type="ECO:0000313" key="17">
    <source>
        <dbReference type="Proteomes" id="UP000245609"/>
    </source>
</evidence>
<dbReference type="Pfam" id="PF00270">
    <property type="entry name" value="DEAD"/>
    <property type="match status" value="1"/>
</dbReference>
<dbReference type="STRING" id="133381.A0A2T9ZB55"/>
<feature type="region of interest" description="Disordered" evidence="12">
    <location>
        <begin position="1"/>
        <end position="143"/>
    </location>
</feature>
<sequence length="687" mass="75995">MSTTDQSQKSLHNDLANLSLKDSNRPNGSNNTQDGAAAPKARPKGKYIPPYLRGKPTFASQTSDDSLVDDPAESPNFPPRAANYSQTRDKSFPASRPDNLDPNYRGAGPRDNFPQSRFNSQNDNPAFNRNTTWSGRNDTRFNRPQRNNFLGMWAKGKHFPGQRNPKYEFTLFGPPDGVEHTGINFDKYDDIPVEASGPNVPPPITNFEDASLNSLLAENISLSGFLTPTPVQKWSIPICSAQRDLMACAQTGSGKTGGFLFPILNFAFDIGPPDDRENENVPGISLRQKIAMPIALILSPTRELATQIYDEARKYCYRSWVRPCVVYGGADINQQIIGAKRGCDLLVATPGRLVDMIQRGVISLKYIQFLVLDEADRMLDMGFEPQIRRIVEQEDMPGVHLRQTLMFSATFPKNIQILARDFLKEYVFLSVGRVGSTSENITQKIEYVEEEDKFSALIDILNSQPDQGLTLIFVETKKMADILHSHLISQSFQCCSIHGGRTQSEREYALESFKNGRAPVMVATAVAARGLDIPNVTHVINFDLPSDIDDYVHRIGRTGRAGNVGIATSFFNRGNRNIVRGLVGILKDANQEIPSWLNIVLRESYDFGYSKTAPRGRGRGGYGGGSSRDYRENTKGAKFNHRSKSTANVRSGADQYGNRGSNPGANSSYGYGGAPPMYGPDSGSSWF</sequence>
<evidence type="ECO:0000256" key="2">
    <source>
        <dbReference type="ARBA" id="ARBA00022741"/>
    </source>
</evidence>
<accession>A0A2T9ZB55</accession>
<dbReference type="PROSITE" id="PS51195">
    <property type="entry name" value="Q_MOTIF"/>
    <property type="match status" value="1"/>
</dbReference>
<comment type="catalytic activity">
    <reaction evidence="9">
        <text>ATP + H2O = ADP + phosphate + H(+)</text>
        <dbReference type="Rhea" id="RHEA:13065"/>
        <dbReference type="ChEBI" id="CHEBI:15377"/>
        <dbReference type="ChEBI" id="CHEBI:15378"/>
        <dbReference type="ChEBI" id="CHEBI:30616"/>
        <dbReference type="ChEBI" id="CHEBI:43474"/>
        <dbReference type="ChEBI" id="CHEBI:456216"/>
        <dbReference type="EC" id="3.6.4.13"/>
    </reaction>
</comment>
<name>A0A2T9ZB55_9FUNG</name>
<dbReference type="FunFam" id="3.40.50.300:FF:000008">
    <property type="entry name" value="ATP-dependent RNA helicase RhlB"/>
    <property type="match status" value="1"/>
</dbReference>
<dbReference type="InterPro" id="IPR014001">
    <property type="entry name" value="Helicase_ATP-bd"/>
</dbReference>
<evidence type="ECO:0000259" key="14">
    <source>
        <dbReference type="PROSITE" id="PS51194"/>
    </source>
</evidence>
<dbReference type="EC" id="3.6.4.13" evidence="1"/>
<evidence type="ECO:0000256" key="4">
    <source>
        <dbReference type="ARBA" id="ARBA00022806"/>
    </source>
</evidence>
<keyword evidence="17" id="KW-1185">Reference proteome</keyword>
<evidence type="ECO:0000259" key="15">
    <source>
        <dbReference type="PROSITE" id="PS51195"/>
    </source>
</evidence>
<organism evidence="16 17">
    <name type="scientific">Smittium megazygosporum</name>
    <dbReference type="NCBI Taxonomy" id="133381"/>
    <lineage>
        <taxon>Eukaryota</taxon>
        <taxon>Fungi</taxon>
        <taxon>Fungi incertae sedis</taxon>
        <taxon>Zoopagomycota</taxon>
        <taxon>Kickxellomycotina</taxon>
        <taxon>Harpellomycetes</taxon>
        <taxon>Harpellales</taxon>
        <taxon>Legeriomycetaceae</taxon>
        <taxon>Smittium</taxon>
    </lineage>
</organism>
<dbReference type="FunFam" id="3.40.50.300:FF:000397">
    <property type="entry name" value="Probable ATP-dependent RNA helicase DDX4"/>
    <property type="match status" value="1"/>
</dbReference>
<dbReference type="PROSITE" id="PS51192">
    <property type="entry name" value="HELICASE_ATP_BIND_1"/>
    <property type="match status" value="1"/>
</dbReference>
<dbReference type="OrthoDB" id="196131at2759"/>
<dbReference type="InterPro" id="IPR000629">
    <property type="entry name" value="RNA-helicase_DEAD-box_CS"/>
</dbReference>
<dbReference type="InterPro" id="IPR011545">
    <property type="entry name" value="DEAD/DEAH_box_helicase_dom"/>
</dbReference>
<comment type="similarity">
    <text evidence="11">Belongs to the DEAD box helicase family.</text>
</comment>
<comment type="caution">
    <text evidence="16">The sequence shown here is derived from an EMBL/GenBank/DDBJ whole genome shotgun (WGS) entry which is preliminary data.</text>
</comment>
<evidence type="ECO:0000256" key="7">
    <source>
        <dbReference type="ARBA" id="ARBA00024405"/>
    </source>
</evidence>
<evidence type="ECO:0000313" key="16">
    <source>
        <dbReference type="EMBL" id="PVV01790.1"/>
    </source>
</evidence>
<proteinExistence type="inferred from homology"/>
<evidence type="ECO:0000256" key="9">
    <source>
        <dbReference type="ARBA" id="ARBA00047984"/>
    </source>
</evidence>
<protein>
    <recommendedName>
        <fullName evidence="6">ATP-dependent RNA helicase DED1</fullName>
        <ecNumber evidence="1">3.6.4.13</ecNumber>
    </recommendedName>
    <alternativeName>
        <fullName evidence="7">ATP-dependent RNA helicase ded1</fullName>
    </alternativeName>
</protein>
<feature type="compositionally biased region" description="Polar residues" evidence="12">
    <location>
        <begin position="1"/>
        <end position="10"/>
    </location>
</feature>
<feature type="compositionally biased region" description="Polar residues" evidence="12">
    <location>
        <begin position="25"/>
        <end position="34"/>
    </location>
</feature>
<reference evidence="16 17" key="1">
    <citation type="journal article" date="2018" name="MBio">
        <title>Comparative Genomics Reveals the Core Gene Toolbox for the Fungus-Insect Symbiosis.</title>
        <authorList>
            <person name="Wang Y."/>
            <person name="Stata M."/>
            <person name="Wang W."/>
            <person name="Stajich J.E."/>
            <person name="White M.M."/>
            <person name="Moncalvo J.M."/>
        </authorList>
    </citation>
    <scope>NUCLEOTIDE SEQUENCE [LARGE SCALE GENOMIC DNA]</scope>
    <source>
        <strain evidence="16 17">SC-DP-2</strain>
    </source>
</reference>
<dbReference type="GO" id="GO:0003724">
    <property type="term" value="F:RNA helicase activity"/>
    <property type="evidence" value="ECO:0007669"/>
    <property type="project" value="UniProtKB-EC"/>
</dbReference>
<dbReference type="PANTHER" id="PTHR47958">
    <property type="entry name" value="ATP-DEPENDENT RNA HELICASE DBP3"/>
    <property type="match status" value="1"/>
</dbReference>
<feature type="domain" description="Helicase ATP-binding" evidence="13">
    <location>
        <begin position="236"/>
        <end position="429"/>
    </location>
</feature>
<dbReference type="GO" id="GO:0003676">
    <property type="term" value="F:nucleic acid binding"/>
    <property type="evidence" value="ECO:0007669"/>
    <property type="project" value="InterPro"/>
</dbReference>
<dbReference type="SMART" id="SM00487">
    <property type="entry name" value="DEXDc"/>
    <property type="match status" value="1"/>
</dbReference>
<dbReference type="SUPFAM" id="SSF52540">
    <property type="entry name" value="P-loop containing nucleoside triphosphate hydrolases"/>
    <property type="match status" value="1"/>
</dbReference>
<dbReference type="PROSITE" id="PS00039">
    <property type="entry name" value="DEAD_ATP_HELICASE"/>
    <property type="match status" value="1"/>
</dbReference>
<evidence type="ECO:0000259" key="13">
    <source>
        <dbReference type="PROSITE" id="PS51192"/>
    </source>
</evidence>
<comment type="function">
    <text evidence="8">ATP-binding RNA helicase involved in translation initiation. Remodels RNA in response to ADP and ATP concentrations by facilitating disruption, but also formation of RNA duplexes.</text>
</comment>
<dbReference type="PROSITE" id="PS51194">
    <property type="entry name" value="HELICASE_CTER"/>
    <property type="match status" value="1"/>
</dbReference>
<feature type="compositionally biased region" description="Polar residues" evidence="12">
    <location>
        <begin position="658"/>
        <end position="668"/>
    </location>
</feature>
<keyword evidence="4 11" id="KW-0347">Helicase</keyword>